<dbReference type="InterPro" id="IPR011335">
    <property type="entry name" value="Restrct_endonuc-II-like"/>
</dbReference>
<evidence type="ECO:0000256" key="5">
    <source>
        <dbReference type="ARBA" id="ARBA00022806"/>
    </source>
</evidence>
<dbReference type="Gene3D" id="3.90.320.10">
    <property type="match status" value="1"/>
</dbReference>
<comment type="caution">
    <text evidence="11">The sequence shown here is derived from an EMBL/GenBank/DDBJ whole genome shotgun (WGS) entry which is preliminary data.</text>
</comment>
<evidence type="ECO:0000259" key="10">
    <source>
        <dbReference type="PROSITE" id="PS51217"/>
    </source>
</evidence>
<keyword evidence="5" id="KW-0347">Helicase</keyword>
<dbReference type="InterPro" id="IPR027417">
    <property type="entry name" value="P-loop_NTPase"/>
</dbReference>
<dbReference type="SUPFAM" id="SSF52540">
    <property type="entry name" value="P-loop containing nucleoside triphosphate hydrolases"/>
    <property type="match status" value="2"/>
</dbReference>
<dbReference type="PROSITE" id="PS51217">
    <property type="entry name" value="UVRD_HELICASE_CTER"/>
    <property type="match status" value="1"/>
</dbReference>
<evidence type="ECO:0000313" key="11">
    <source>
        <dbReference type="EMBL" id="OUM19342.1"/>
    </source>
</evidence>
<dbReference type="InterPro" id="IPR011604">
    <property type="entry name" value="PDDEXK-like_dom_sf"/>
</dbReference>
<dbReference type="Proteomes" id="UP000194903">
    <property type="component" value="Unassembled WGS sequence"/>
</dbReference>
<keyword evidence="6" id="KW-0269">Exonuclease</keyword>
<dbReference type="PANTHER" id="PTHR30591">
    <property type="entry name" value="RECBCD ENZYME SUBUNIT RECC"/>
    <property type="match status" value="1"/>
</dbReference>
<keyword evidence="2" id="KW-0547">Nucleotide-binding</keyword>
<evidence type="ECO:0000313" key="12">
    <source>
        <dbReference type="EMBL" id="OUM19505.1"/>
    </source>
</evidence>
<dbReference type="OrthoDB" id="9758506at2"/>
<dbReference type="Pfam" id="PF12705">
    <property type="entry name" value="PDDEXK_1"/>
    <property type="match status" value="1"/>
</dbReference>
<dbReference type="GO" id="GO:0006310">
    <property type="term" value="P:DNA recombination"/>
    <property type="evidence" value="ECO:0007669"/>
    <property type="project" value="TreeGrafter"/>
</dbReference>
<keyword evidence="3" id="KW-0227">DNA damage</keyword>
<dbReference type="GO" id="GO:0003677">
    <property type="term" value="F:DNA binding"/>
    <property type="evidence" value="ECO:0007669"/>
    <property type="project" value="UniProtKB-KW"/>
</dbReference>
<evidence type="ECO:0000256" key="4">
    <source>
        <dbReference type="ARBA" id="ARBA00022801"/>
    </source>
</evidence>
<feature type="domain" description="UvrD-like helicase C-terminal" evidence="10">
    <location>
        <begin position="262"/>
        <end position="545"/>
    </location>
</feature>
<accession>A0A252F0W4</accession>
<protein>
    <recommendedName>
        <fullName evidence="10">UvrD-like helicase C-terminal domain-containing protein</fullName>
    </recommendedName>
</protein>
<keyword evidence="4" id="KW-0378">Hydrolase</keyword>
<keyword evidence="1" id="KW-0540">Nuclease</keyword>
<dbReference type="InterPro" id="IPR014017">
    <property type="entry name" value="DNA_helicase_UvrD-like_C"/>
</dbReference>
<evidence type="ECO:0000256" key="6">
    <source>
        <dbReference type="ARBA" id="ARBA00022839"/>
    </source>
</evidence>
<keyword evidence="9" id="KW-0234">DNA repair</keyword>
<evidence type="ECO:0000256" key="3">
    <source>
        <dbReference type="ARBA" id="ARBA00022763"/>
    </source>
</evidence>
<dbReference type="AlphaFoldDB" id="A0A252F0W4"/>
<sequence length="1120" mass="125728">MMELLMGRAGSGKTTAILRRIASRESSGKRQILIVPELASHEYERMLAQSTGNTGSRFAEVLTFRRIANRVFSEAGGLADTVLTPAGRLLVLYEAARRASDALTVYGGATRKPDILRDLLRVLDEMKCSCVSAEDMLRAAEEAEGHLSDKLRDLGEIAMVYDTMTEEQLPDPRDQLTRVAERLPDSTLFEHTEVYLDRFDSFNKQELEILAYLLRQKIPVTVALTGDPKQPELFPEAHAAMARLRAFAGRCGDSFELTIQEDSGMPRPSDLAVLERYALEAPARQFESDGESVQLHAAGDLFSECEFAAAYIRQLLRETDARRRDIVVTARNFEQYAPILELVFDRYDIPVFLSEKHDILQKPVLALVGAALRTVTGGWRYEDMFAYLKTGFAGLTADECDELENYVLFWRIRGTAWQQPFTGNPDGFGGVMDDKAQQVLVHLNELRERAVQPLITLKDGLNQAETATQYVQALYTFLEQLGAADSIAARAQLHEDAGRLQTAEEYRQLWEILIQAMEQFAWVQGEGQMETDTFVSLFTLVLAEYDVGTIPVALDRVTCGSIDRVCHTGIPHLIVLGVNDGVLPDAGESGGILSDSDRETLLGLSVELETGEDRMVREQAAVYRVFASASRTLLLSWCTVGGDGDMRPSYLIGTVRHLLHGVPETNESGLEQRYRLEAERPRFDLACRGAARDVSPAAQAALAASPVPIIPQEKSVRGPLTQSDTIHALYGNRLRVTASRVDAFYRCEYAYFLRYGLRAKERRRAAFDAPETGTFLHYVLEHTLHDLHEQGGTGAPARDDVHAMAKKWTQVYVETALGGLEQHSARFRHLFRRLVRMLDEILDNLLYEMERSDFEPIDFELDFSRGGDLPPIAIDSPDGRLELNGKVDRVDGYIKDGTLYVRVMDYKSGQKKFELSDLWYGLNVQLLLYLFAIQKHGTERYRAKLAQQIDEIVPAGALYIPTRSALVNAPRGTDEETIEQLRRKQLRRSGLLLDDPEVIEAMEHGITKDGEFLPIGYLKKGSMSAASQNSLASMEQLGKLSKHIRHILRSMGHELMEGKMDARPVRRGPTEDACTWCPYRAVCRFDAKLGDKPHNIAKIKPEDFWQEIDRELEGEDGHGR</sequence>
<keyword evidence="13" id="KW-1185">Reference proteome</keyword>
<dbReference type="InterPro" id="IPR038726">
    <property type="entry name" value="PDDEXK_AddAB-type"/>
</dbReference>
<proteinExistence type="predicted"/>
<gene>
    <name evidence="12" type="ORF">CBW42_12845</name>
    <name evidence="11" type="ORF">CBW42_13505</name>
</gene>
<dbReference type="GO" id="GO:0006281">
    <property type="term" value="P:DNA repair"/>
    <property type="evidence" value="ECO:0007669"/>
    <property type="project" value="UniProtKB-KW"/>
</dbReference>
<dbReference type="EMBL" id="NHOC01000017">
    <property type="protein sequence ID" value="OUM19505.1"/>
    <property type="molecule type" value="Genomic_DNA"/>
</dbReference>
<dbReference type="PANTHER" id="PTHR30591:SF1">
    <property type="entry name" value="RECBCD ENZYME SUBUNIT RECC"/>
    <property type="match status" value="1"/>
</dbReference>
<dbReference type="RefSeq" id="WP_087022298.1">
    <property type="nucleotide sequence ID" value="NZ_NHOC01000017.1"/>
</dbReference>
<dbReference type="Gene3D" id="3.40.50.300">
    <property type="entry name" value="P-loop containing nucleotide triphosphate hydrolases"/>
    <property type="match status" value="4"/>
</dbReference>
<keyword evidence="7" id="KW-0067">ATP-binding</keyword>
<keyword evidence="8" id="KW-0238">DNA-binding</keyword>
<dbReference type="Pfam" id="PF21445">
    <property type="entry name" value="ADDB_N"/>
    <property type="match status" value="1"/>
</dbReference>
<dbReference type="GO" id="GO:0004386">
    <property type="term" value="F:helicase activity"/>
    <property type="evidence" value="ECO:0007669"/>
    <property type="project" value="UniProtKB-KW"/>
</dbReference>
<dbReference type="EMBL" id="NHOC01000020">
    <property type="protein sequence ID" value="OUM19342.1"/>
    <property type="molecule type" value="Genomic_DNA"/>
</dbReference>
<evidence type="ECO:0000256" key="2">
    <source>
        <dbReference type="ARBA" id="ARBA00022741"/>
    </source>
</evidence>
<reference evidence="11 13" key="1">
    <citation type="submission" date="2017-05" db="EMBL/GenBank/DDBJ databases">
        <title>Butyricicoccus porcorum sp. nov. a butyrate-producing bacterium from the swine intestinal tract.</title>
        <authorList>
            <person name="Trachsel J."/>
            <person name="Humphrey S."/>
            <person name="Allen H.K."/>
        </authorList>
    </citation>
    <scope>NUCLEOTIDE SEQUENCE [LARGE SCALE GENOMIC DNA]</scope>
    <source>
        <strain evidence="11">BB10</strain>
    </source>
</reference>
<dbReference type="GO" id="GO:0004527">
    <property type="term" value="F:exonuclease activity"/>
    <property type="evidence" value="ECO:0007669"/>
    <property type="project" value="UniProtKB-KW"/>
</dbReference>
<evidence type="ECO:0000256" key="8">
    <source>
        <dbReference type="ARBA" id="ARBA00023125"/>
    </source>
</evidence>
<evidence type="ECO:0000256" key="9">
    <source>
        <dbReference type="ARBA" id="ARBA00023204"/>
    </source>
</evidence>
<organism evidence="11 13">
    <name type="scientific">Butyricicoccus porcorum</name>
    <dbReference type="NCBI Taxonomy" id="1945634"/>
    <lineage>
        <taxon>Bacteria</taxon>
        <taxon>Bacillati</taxon>
        <taxon>Bacillota</taxon>
        <taxon>Clostridia</taxon>
        <taxon>Eubacteriales</taxon>
        <taxon>Butyricicoccaceae</taxon>
        <taxon>Butyricicoccus</taxon>
    </lineage>
</organism>
<evidence type="ECO:0000256" key="1">
    <source>
        <dbReference type="ARBA" id="ARBA00022722"/>
    </source>
</evidence>
<dbReference type="GO" id="GO:0005524">
    <property type="term" value="F:ATP binding"/>
    <property type="evidence" value="ECO:0007669"/>
    <property type="project" value="UniProtKB-KW"/>
</dbReference>
<name>A0A252F0W4_9FIRM</name>
<dbReference type="InterPro" id="IPR049035">
    <property type="entry name" value="ADDB_N"/>
</dbReference>
<evidence type="ECO:0000256" key="7">
    <source>
        <dbReference type="ARBA" id="ARBA00022840"/>
    </source>
</evidence>
<evidence type="ECO:0000313" key="13">
    <source>
        <dbReference type="Proteomes" id="UP000194903"/>
    </source>
</evidence>
<dbReference type="SUPFAM" id="SSF52980">
    <property type="entry name" value="Restriction endonuclease-like"/>
    <property type="match status" value="1"/>
</dbReference>